<dbReference type="GO" id="GO:0004623">
    <property type="term" value="F:phospholipase A2 activity"/>
    <property type="evidence" value="ECO:0007669"/>
    <property type="project" value="InterPro"/>
</dbReference>
<gene>
    <name evidence="3" type="primary">PROCA1</name>
</gene>
<reference evidence="3" key="2">
    <citation type="submission" date="2025-08" db="UniProtKB">
        <authorList>
            <consortium name="Ensembl"/>
        </authorList>
    </citation>
    <scope>IDENTIFICATION</scope>
    <source>
        <strain evidence="3">2N</strain>
    </source>
</reference>
<dbReference type="CTD" id="147011"/>
<proteinExistence type="predicted"/>
<feature type="compositionally biased region" description="Basic residues" evidence="1">
    <location>
        <begin position="365"/>
        <end position="375"/>
    </location>
</feature>
<dbReference type="Proteomes" id="UP000005447">
    <property type="component" value="Unassembled WGS sequence"/>
</dbReference>
<dbReference type="OrthoDB" id="6075074at2759"/>
<dbReference type="GeneTree" id="ENSGT00940000162235"/>
<dbReference type="GeneID" id="100724195"/>
<feature type="compositionally biased region" description="Basic and acidic residues" evidence="1">
    <location>
        <begin position="326"/>
        <end position="335"/>
    </location>
</feature>
<dbReference type="CDD" id="cd04705">
    <property type="entry name" value="PLA2_group_III_like"/>
    <property type="match status" value="1"/>
</dbReference>
<feature type="compositionally biased region" description="Basic residues" evidence="1">
    <location>
        <begin position="273"/>
        <end position="289"/>
    </location>
</feature>
<dbReference type="RefSeq" id="XP_013007797.1">
    <property type="nucleotide sequence ID" value="XM_013152343.3"/>
</dbReference>
<feature type="compositionally biased region" description="Polar residues" evidence="1">
    <location>
        <begin position="293"/>
        <end position="304"/>
    </location>
</feature>
<evidence type="ECO:0000256" key="1">
    <source>
        <dbReference type="SAM" id="MobiDB-lite"/>
    </source>
</evidence>
<dbReference type="VEuPathDB" id="HostDB:ENSCPOG00000034983"/>
<dbReference type="OMA" id="IHPFSDC"/>
<sequence length="384" mass="43312">MWVRTTVTIERWTEEKPGHEDKRKSCDINRLPGWERRHLPEAAPSTDASTFSEGEHKEPERCCWKHTQCAGHVIQPFTDCGHHKLYLHTVTHCDCDSRLKDCSEKANSSSCWDSNSTCSQDVGPTCFNIIQSPCYPLIPDEERVERFWYGWRKSYRPISVAVIHHPIHHECRTDDLNEDADEEEEEEEAAERGGGEEEESQAFIPTQVGPTVLPTDPGLGTVPGAPDSAAPITIWRSESPTEKSPCSKVIKKIKKKKENEKDKGEEMSDEKAKPKKKAKKGKLTKKKSPLKSESSPADLSQSLSPRELVRTSESSPDSQADLDSEDSYRNRKQEEPSSEDFMESSSPRKREKSTTQAKKNGTKTSHTRKVTKRKSPPVSSPNLS</sequence>
<feature type="domain" description="Phospholipase A2-like central" evidence="2">
    <location>
        <begin position="52"/>
        <end position="135"/>
    </location>
</feature>
<dbReference type="Pfam" id="PF05826">
    <property type="entry name" value="Phospholip_A2_2"/>
    <property type="match status" value="1"/>
</dbReference>
<evidence type="ECO:0000259" key="2">
    <source>
        <dbReference type="Pfam" id="PF05826"/>
    </source>
</evidence>
<dbReference type="Bgee" id="ENSCPOG00000034983">
    <property type="expression patterns" value="Expressed in testis and 13 other cell types or tissues"/>
</dbReference>
<dbReference type="Gene3D" id="1.20.90.10">
    <property type="entry name" value="Phospholipase A2 domain"/>
    <property type="match status" value="1"/>
</dbReference>
<dbReference type="InterPro" id="IPR016090">
    <property type="entry name" value="PLA2-like_dom"/>
</dbReference>
<dbReference type="GO" id="GO:0050482">
    <property type="term" value="P:arachidonate secretion"/>
    <property type="evidence" value="ECO:0007669"/>
    <property type="project" value="InterPro"/>
</dbReference>
<dbReference type="GO" id="GO:0006644">
    <property type="term" value="P:phospholipid metabolic process"/>
    <property type="evidence" value="ECO:0007669"/>
    <property type="project" value="InterPro"/>
</dbReference>
<dbReference type="KEGG" id="cpoc:100724195"/>
<dbReference type="AlphaFoldDB" id="A0A286XGA4"/>
<name>A0A286XGA4_CAVPO</name>
<feature type="compositionally biased region" description="Basic and acidic residues" evidence="1">
    <location>
        <begin position="257"/>
        <end position="272"/>
    </location>
</feature>
<dbReference type="EMBL" id="AAKN02033341">
    <property type="status" value="NOT_ANNOTATED_CDS"/>
    <property type="molecule type" value="Genomic_DNA"/>
</dbReference>
<evidence type="ECO:0000313" key="3">
    <source>
        <dbReference type="Ensembl" id="ENSCPOP00000024449.1"/>
    </source>
</evidence>
<evidence type="ECO:0000313" key="4">
    <source>
        <dbReference type="Proteomes" id="UP000005447"/>
    </source>
</evidence>
<feature type="compositionally biased region" description="Polar residues" evidence="1">
    <location>
        <begin position="354"/>
        <end position="364"/>
    </location>
</feature>
<dbReference type="Ensembl" id="ENSCPOT00000042038.1">
    <property type="protein sequence ID" value="ENSCPOP00000024449.1"/>
    <property type="gene ID" value="ENSCPOG00000034983.1"/>
</dbReference>
<feature type="compositionally biased region" description="Acidic residues" evidence="1">
    <location>
        <begin position="176"/>
        <end position="189"/>
    </location>
</feature>
<dbReference type="InParanoid" id="A0A286XGA4"/>
<dbReference type="InterPro" id="IPR036444">
    <property type="entry name" value="PLipase_A2_dom_sf"/>
</dbReference>
<accession>A0A286XGA4</accession>
<organism evidence="3 4">
    <name type="scientific">Cavia porcellus</name>
    <name type="common">Guinea pig</name>
    <dbReference type="NCBI Taxonomy" id="10141"/>
    <lineage>
        <taxon>Eukaryota</taxon>
        <taxon>Metazoa</taxon>
        <taxon>Chordata</taxon>
        <taxon>Craniata</taxon>
        <taxon>Vertebrata</taxon>
        <taxon>Euteleostomi</taxon>
        <taxon>Mammalia</taxon>
        <taxon>Eutheria</taxon>
        <taxon>Euarchontoglires</taxon>
        <taxon>Glires</taxon>
        <taxon>Rodentia</taxon>
        <taxon>Hystricomorpha</taxon>
        <taxon>Caviidae</taxon>
        <taxon>Cavia</taxon>
    </lineage>
</organism>
<dbReference type="PANTHER" id="PTHR12253">
    <property type="entry name" value="RH14732P"/>
    <property type="match status" value="1"/>
</dbReference>
<dbReference type="SUPFAM" id="SSF48619">
    <property type="entry name" value="Phospholipase A2, PLA2"/>
    <property type="match status" value="1"/>
</dbReference>
<protein>
    <submittedName>
        <fullName evidence="3">Protein interacting with cyclin A1</fullName>
    </submittedName>
</protein>
<dbReference type="STRING" id="10141.ENSCPOP00000024449"/>
<feature type="region of interest" description="Disordered" evidence="1">
    <location>
        <begin position="172"/>
        <end position="384"/>
    </location>
</feature>
<reference evidence="4" key="1">
    <citation type="journal article" date="2011" name="Nature">
        <title>A high-resolution map of human evolutionary constraint using 29 mammals.</title>
        <authorList>
            <person name="Lindblad-Toh K."/>
            <person name="Garber M."/>
            <person name="Zuk O."/>
            <person name="Lin M.F."/>
            <person name="Parker B.J."/>
            <person name="Washietl S."/>
            <person name="Kheradpour P."/>
            <person name="Ernst J."/>
            <person name="Jordan G."/>
            <person name="Mauceli E."/>
            <person name="Ward L.D."/>
            <person name="Lowe C.B."/>
            <person name="Holloway A.K."/>
            <person name="Clamp M."/>
            <person name="Gnerre S."/>
            <person name="Alfoldi J."/>
            <person name="Beal K."/>
            <person name="Chang J."/>
            <person name="Clawson H."/>
            <person name="Cuff J."/>
            <person name="Di Palma F."/>
            <person name="Fitzgerald S."/>
            <person name="Flicek P."/>
            <person name="Guttman M."/>
            <person name="Hubisz M.J."/>
            <person name="Jaffe D.B."/>
            <person name="Jungreis I."/>
            <person name="Kent W.J."/>
            <person name="Kostka D."/>
            <person name="Lara M."/>
            <person name="Martins A.L."/>
            <person name="Massingham T."/>
            <person name="Moltke I."/>
            <person name="Raney B.J."/>
            <person name="Rasmussen M.D."/>
            <person name="Robinson J."/>
            <person name="Stark A."/>
            <person name="Vilella A.J."/>
            <person name="Wen J."/>
            <person name="Xie X."/>
            <person name="Zody M.C."/>
            <person name="Baldwin J."/>
            <person name="Bloom T."/>
            <person name="Chin C.W."/>
            <person name="Heiman D."/>
            <person name="Nicol R."/>
            <person name="Nusbaum C."/>
            <person name="Young S."/>
            <person name="Wilkinson J."/>
            <person name="Worley K.C."/>
            <person name="Kovar C.L."/>
            <person name="Muzny D.M."/>
            <person name="Gibbs R.A."/>
            <person name="Cree A."/>
            <person name="Dihn H.H."/>
            <person name="Fowler G."/>
            <person name="Jhangiani S."/>
            <person name="Joshi V."/>
            <person name="Lee S."/>
            <person name="Lewis L.R."/>
            <person name="Nazareth L.V."/>
            <person name="Okwuonu G."/>
            <person name="Santibanez J."/>
            <person name="Warren W.C."/>
            <person name="Mardis E.R."/>
            <person name="Weinstock G.M."/>
            <person name="Wilson R.K."/>
            <person name="Delehaunty K."/>
            <person name="Dooling D."/>
            <person name="Fronik C."/>
            <person name="Fulton L."/>
            <person name="Fulton B."/>
            <person name="Graves T."/>
            <person name="Minx P."/>
            <person name="Sodergren E."/>
            <person name="Birney E."/>
            <person name="Margulies E.H."/>
            <person name="Herrero J."/>
            <person name="Green E.D."/>
            <person name="Haussler D."/>
            <person name="Siepel A."/>
            <person name="Goldman N."/>
            <person name="Pollard K.S."/>
            <person name="Pedersen J.S."/>
            <person name="Lander E.S."/>
            <person name="Kellis M."/>
        </authorList>
    </citation>
    <scope>NUCLEOTIDE SEQUENCE [LARGE SCALE GENOMIC DNA]</scope>
    <source>
        <strain evidence="4">2N</strain>
    </source>
</reference>
<keyword evidence="4" id="KW-1185">Reference proteome</keyword>
<reference evidence="3" key="3">
    <citation type="submission" date="2025-09" db="UniProtKB">
        <authorList>
            <consortium name="Ensembl"/>
        </authorList>
    </citation>
    <scope>IDENTIFICATION</scope>
    <source>
        <strain evidence="3">2N</strain>
    </source>
</reference>